<organism evidence="2 3">
    <name type="scientific">Cotesia congregata filamentous virus 1</name>
    <dbReference type="NCBI Taxonomy" id="3064291"/>
    <lineage>
        <taxon>Viruses</taxon>
        <taxon>Viruses incertae sedis</taxon>
        <taxon>Naldaviricetes</taxon>
        <taxon>Lefavirales</taxon>
        <taxon>Filamentoviridae</taxon>
        <taxon>Betafilamentovirus</taxon>
        <taxon>Betafilamentovirus cocongregatae</taxon>
    </lineage>
</organism>
<evidence type="ECO:0000256" key="1">
    <source>
        <dbReference type="SAM" id="MobiDB-lite"/>
    </source>
</evidence>
<reference evidence="2 3" key="1">
    <citation type="submission" date="2024-01" db="EMBL/GenBank/DDBJ databases">
        <authorList>
            <person name="Guinet B."/>
        </authorList>
    </citation>
    <scope>NUCLEOTIDE SEQUENCE [LARGE SCALE GENOMIC DNA]</scope>
</reference>
<dbReference type="Proteomes" id="UP001642380">
    <property type="component" value="Unassembled WGS sequence"/>
</dbReference>
<gene>
    <name evidence="2" type="ORF">CCFV1_ORF085</name>
</gene>
<dbReference type="EMBL" id="CAUOPR010000001">
    <property type="protein sequence ID" value="CAJ2002131.1"/>
    <property type="molecule type" value="Genomic_DNA"/>
</dbReference>
<sequence length="93" mass="10184">MANNNNSANDRLRQLNTNLNFTQTRNKAEITWGSGNGERFVQQRITIINKDKVVHTKYSPSMAAPHKDVYVYRGSSGGGPRDGAGPSGAGRQH</sequence>
<feature type="region of interest" description="Disordered" evidence="1">
    <location>
        <begin position="70"/>
        <end position="93"/>
    </location>
</feature>
<evidence type="ECO:0000313" key="3">
    <source>
        <dbReference type="Proteomes" id="UP001642380"/>
    </source>
</evidence>
<proteinExistence type="predicted"/>
<name>A0ABC8QK86_9VIRU</name>
<keyword evidence="3" id="KW-1185">Reference proteome</keyword>
<comment type="caution">
    <text evidence="2">The sequence shown here is derived from an EMBL/GenBank/DDBJ whole genome shotgun (WGS) entry which is preliminary data.</text>
</comment>
<protein>
    <submittedName>
        <fullName evidence="2">Uncharacterized protein</fullName>
    </submittedName>
</protein>
<feature type="compositionally biased region" description="Gly residues" evidence="1">
    <location>
        <begin position="75"/>
        <end position="93"/>
    </location>
</feature>
<evidence type="ECO:0000313" key="2">
    <source>
        <dbReference type="EMBL" id="CAJ2002131.1"/>
    </source>
</evidence>
<accession>A0ABC8QK86</accession>